<dbReference type="Proteomes" id="UP001179181">
    <property type="component" value="Unassembled WGS sequence"/>
</dbReference>
<evidence type="ECO:0000256" key="1">
    <source>
        <dbReference type="ARBA" id="ARBA00004167"/>
    </source>
</evidence>
<dbReference type="EMBL" id="JAASQJ010000002">
    <property type="protein sequence ID" value="NIJ52633.1"/>
    <property type="molecule type" value="Genomic_DNA"/>
</dbReference>
<evidence type="ECO:0000256" key="4">
    <source>
        <dbReference type="ARBA" id="ARBA00023136"/>
    </source>
</evidence>
<name>A0ABX0UJG6_9BACT</name>
<dbReference type="InterPro" id="IPR042425">
    <property type="entry name" value="APCDD1"/>
</dbReference>
<protein>
    <recommendedName>
        <fullName evidence="6">APCDD1 domain-containing protein</fullName>
    </recommendedName>
</protein>
<dbReference type="InterPro" id="IPR029405">
    <property type="entry name" value="APCDD1_dom"/>
</dbReference>
<evidence type="ECO:0000256" key="2">
    <source>
        <dbReference type="ARBA" id="ARBA00022692"/>
    </source>
</evidence>
<comment type="subcellular location">
    <subcellularLocation>
        <location evidence="1">Membrane</location>
        <topology evidence="1">Single-pass membrane protein</topology>
    </subcellularLocation>
</comment>
<keyword evidence="8" id="KW-1185">Reference proteome</keyword>
<keyword evidence="4" id="KW-0472">Membrane</keyword>
<keyword evidence="3" id="KW-0732">Signal</keyword>
<keyword evidence="2" id="KW-0812">Transmembrane</keyword>
<organism evidence="7 8">
    <name type="scientific">Dyadobacter arcticus</name>
    <dbReference type="NCBI Taxonomy" id="1078754"/>
    <lineage>
        <taxon>Bacteria</taxon>
        <taxon>Pseudomonadati</taxon>
        <taxon>Bacteroidota</taxon>
        <taxon>Cytophagia</taxon>
        <taxon>Cytophagales</taxon>
        <taxon>Spirosomataceae</taxon>
        <taxon>Dyadobacter</taxon>
    </lineage>
</organism>
<reference evidence="7 8" key="1">
    <citation type="submission" date="2020-03" db="EMBL/GenBank/DDBJ databases">
        <title>Genomic Encyclopedia of Type Strains, Phase IV (KMG-IV): sequencing the most valuable type-strain genomes for metagenomic binning, comparative biology and taxonomic classification.</title>
        <authorList>
            <person name="Goeker M."/>
        </authorList>
    </citation>
    <scope>NUCLEOTIDE SEQUENCE [LARGE SCALE GENOMIC DNA]</scope>
    <source>
        <strain evidence="7 8">DSM 102865</strain>
    </source>
</reference>
<dbReference type="Pfam" id="PF14921">
    <property type="entry name" value="APCDDC"/>
    <property type="match status" value="1"/>
</dbReference>
<comment type="caution">
    <text evidence="7">The sequence shown here is derived from an EMBL/GenBank/DDBJ whole genome shotgun (WGS) entry which is preliminary data.</text>
</comment>
<evidence type="ECO:0000313" key="8">
    <source>
        <dbReference type="Proteomes" id="UP001179181"/>
    </source>
</evidence>
<accession>A0ABX0UJG6</accession>
<dbReference type="PROSITE" id="PS51257">
    <property type="entry name" value="PROKAR_LIPOPROTEIN"/>
    <property type="match status" value="1"/>
</dbReference>
<feature type="domain" description="APCDD1" evidence="6">
    <location>
        <begin position="22"/>
        <end position="110"/>
    </location>
</feature>
<dbReference type="PANTHER" id="PTHR31021">
    <property type="entry name" value="ADENOMATOSIS POLYPOSIS COLI DOWN-REGULATED 1"/>
    <property type="match status" value="1"/>
</dbReference>
<sequence length="189" mass="20712">MSKSILITFISVIFLISSCLSQKQIIGKWVSESPENTAAGGFGTRQFTLGKESWEVRASVYLDSSLNFPVFTFRAVGKYTIGGKSGAISNAEEAVFGFDKKYITLKTKDTSLIHKYGFDKCDLIYLMEKDITDTGCAFFVSNAVCPQEFDLVSITGNTLYLGARPLSGGMCEEAKRPKLLGLPLTRIGK</sequence>
<dbReference type="PANTHER" id="PTHR31021:SF1">
    <property type="entry name" value="CHROMOSOME UNDETERMINED SCAFFOLD_56, WHOLE GENOME SHOTGUN SEQUENCE"/>
    <property type="match status" value="1"/>
</dbReference>
<keyword evidence="5" id="KW-0325">Glycoprotein</keyword>
<dbReference type="RefSeq" id="WP_167269223.1">
    <property type="nucleotide sequence ID" value="NZ_JAASQJ010000002.1"/>
</dbReference>
<proteinExistence type="predicted"/>
<gene>
    <name evidence="7" type="ORF">FHS68_001803</name>
</gene>
<evidence type="ECO:0000313" key="7">
    <source>
        <dbReference type="EMBL" id="NIJ52633.1"/>
    </source>
</evidence>
<evidence type="ECO:0000256" key="3">
    <source>
        <dbReference type="ARBA" id="ARBA00022729"/>
    </source>
</evidence>
<evidence type="ECO:0000259" key="6">
    <source>
        <dbReference type="Pfam" id="PF14921"/>
    </source>
</evidence>
<evidence type="ECO:0000256" key="5">
    <source>
        <dbReference type="ARBA" id="ARBA00023180"/>
    </source>
</evidence>